<proteinExistence type="predicted"/>
<dbReference type="OrthoDB" id="5142870at2"/>
<dbReference type="STRING" id="443156.SAMN04489867_2909"/>
<gene>
    <name evidence="2" type="ORF">SAMN04489867_2909</name>
</gene>
<protein>
    <recommendedName>
        <fullName evidence="4">DUF3806 domain-containing protein</fullName>
    </recommendedName>
</protein>
<name>A0A1H0TPX0_9MICO</name>
<dbReference type="AlphaFoldDB" id="A0A1H0TPX0"/>
<evidence type="ECO:0000313" key="3">
    <source>
        <dbReference type="Proteomes" id="UP000199077"/>
    </source>
</evidence>
<dbReference type="RefSeq" id="WP_091786906.1">
    <property type="nucleotide sequence ID" value="NZ_LT629711.1"/>
</dbReference>
<accession>A0A1H0TPX0</accession>
<dbReference type="EMBL" id="LT629711">
    <property type="protein sequence ID" value="SDP55678.1"/>
    <property type="molecule type" value="Genomic_DNA"/>
</dbReference>
<feature type="compositionally biased region" description="Basic and acidic residues" evidence="1">
    <location>
        <begin position="1"/>
        <end position="11"/>
    </location>
</feature>
<organism evidence="2 3">
    <name type="scientific">Pedococcus dokdonensis</name>
    <dbReference type="NCBI Taxonomy" id="443156"/>
    <lineage>
        <taxon>Bacteria</taxon>
        <taxon>Bacillati</taxon>
        <taxon>Actinomycetota</taxon>
        <taxon>Actinomycetes</taxon>
        <taxon>Micrococcales</taxon>
        <taxon>Intrasporangiaceae</taxon>
        <taxon>Pedococcus</taxon>
    </lineage>
</organism>
<dbReference type="Proteomes" id="UP000199077">
    <property type="component" value="Chromosome I"/>
</dbReference>
<evidence type="ECO:0000256" key="1">
    <source>
        <dbReference type="SAM" id="MobiDB-lite"/>
    </source>
</evidence>
<evidence type="ECO:0000313" key="2">
    <source>
        <dbReference type="EMBL" id="SDP55678.1"/>
    </source>
</evidence>
<reference evidence="3" key="1">
    <citation type="submission" date="2016-10" db="EMBL/GenBank/DDBJ databases">
        <authorList>
            <person name="Varghese N."/>
            <person name="Submissions S."/>
        </authorList>
    </citation>
    <scope>NUCLEOTIDE SEQUENCE [LARGE SCALE GENOMIC DNA]</scope>
    <source>
        <strain evidence="3">DSM 22329</strain>
    </source>
</reference>
<evidence type="ECO:0008006" key="4">
    <source>
        <dbReference type="Google" id="ProtNLM"/>
    </source>
</evidence>
<sequence>MAWFGRRRDDGDVAAEPQVPERTLPDAGDSLDPNASLRPIVEPLGDEERARIRAALESLTEDGVDVDDLASLGAGLDRAYAAWSSAPEDDRPDHGAIVERYAIGIGTYIDQHTDLDWQVVTDVFGTDLSLTEGFKGSFVVVPHNLVAGRWMRGETGWIPAVVGHIVKRRTRR</sequence>
<keyword evidence="3" id="KW-1185">Reference proteome</keyword>
<feature type="region of interest" description="Disordered" evidence="1">
    <location>
        <begin position="1"/>
        <end position="43"/>
    </location>
</feature>